<dbReference type="PIRSF" id="PIRSF000538">
    <property type="entry name" value="GlpK"/>
    <property type="match status" value="1"/>
</dbReference>
<evidence type="ECO:0000256" key="3">
    <source>
        <dbReference type="ARBA" id="ARBA00022741"/>
    </source>
</evidence>
<evidence type="ECO:0000256" key="5">
    <source>
        <dbReference type="ARBA" id="ARBA00022840"/>
    </source>
</evidence>
<comment type="similarity">
    <text evidence="1 6">Belongs to the FGGY kinase family.</text>
</comment>
<dbReference type="EMBL" id="VUNN01000007">
    <property type="protein sequence ID" value="MSU06154.1"/>
    <property type="molecule type" value="Genomic_DNA"/>
</dbReference>
<dbReference type="PANTHER" id="PTHR43095:SF5">
    <property type="entry name" value="XYLULOSE KINASE"/>
    <property type="match status" value="1"/>
</dbReference>
<keyword evidence="6" id="KW-0119">Carbohydrate metabolism</keyword>
<evidence type="ECO:0000313" key="9">
    <source>
        <dbReference type="EMBL" id="MSU06154.1"/>
    </source>
</evidence>
<dbReference type="PANTHER" id="PTHR43095">
    <property type="entry name" value="SUGAR KINASE"/>
    <property type="match status" value="1"/>
</dbReference>
<dbReference type="AlphaFoldDB" id="A0A7X2TQ66"/>
<dbReference type="InterPro" id="IPR018484">
    <property type="entry name" value="FGGY_N"/>
</dbReference>
<dbReference type="Pfam" id="PF02782">
    <property type="entry name" value="FGGY_C"/>
    <property type="match status" value="1"/>
</dbReference>
<feature type="domain" description="Carbohydrate kinase FGGY C-terminal" evidence="8">
    <location>
        <begin position="253"/>
        <end position="430"/>
    </location>
</feature>
<dbReference type="RefSeq" id="WP_154425129.1">
    <property type="nucleotide sequence ID" value="NZ_VUNN01000007.1"/>
</dbReference>
<dbReference type="GO" id="GO:0004856">
    <property type="term" value="F:D-xylulokinase activity"/>
    <property type="evidence" value="ECO:0007669"/>
    <property type="project" value="UniProtKB-EC"/>
</dbReference>
<dbReference type="GO" id="GO:0042732">
    <property type="term" value="P:D-xylose metabolic process"/>
    <property type="evidence" value="ECO:0007669"/>
    <property type="project" value="UniProtKB-KW"/>
</dbReference>
<organism evidence="9 10">
    <name type="scientific">Bullifex porci</name>
    <dbReference type="NCBI Taxonomy" id="2606638"/>
    <lineage>
        <taxon>Bacteria</taxon>
        <taxon>Pseudomonadati</taxon>
        <taxon>Spirochaetota</taxon>
        <taxon>Spirochaetia</taxon>
        <taxon>Spirochaetales</taxon>
        <taxon>Spirochaetaceae</taxon>
        <taxon>Bullifex</taxon>
    </lineage>
</organism>
<gene>
    <name evidence="6 9" type="primary">xylB</name>
    <name evidence="9" type="ORF">FYJ80_05105</name>
</gene>
<comment type="caution">
    <text evidence="9">The sequence shown here is derived from an EMBL/GenBank/DDBJ whole genome shotgun (WGS) entry which is preliminary data.</text>
</comment>
<reference evidence="9 10" key="1">
    <citation type="submission" date="2019-08" db="EMBL/GenBank/DDBJ databases">
        <title>In-depth cultivation of the pig gut microbiome towards novel bacterial diversity and tailored functional studies.</title>
        <authorList>
            <person name="Wylensek D."/>
            <person name="Hitch T.C.A."/>
            <person name="Clavel T."/>
        </authorList>
    </citation>
    <scope>NUCLEOTIDE SEQUENCE [LARGE SCALE GENOMIC DNA]</scope>
    <source>
        <strain evidence="9 10">NM-380-WT-3C1</strain>
    </source>
</reference>
<sequence>MYVMGIDAGTQSIKVLVYDSVAHKKVALAKAPLTLISKSDGTREQKAESWLTALEDAILSIPEDIRENVEAIAISGQQHGFVPLSQSGEVLYNVKLWCDTSTINECKEISEIAGKEVLEECGNPILPGYTASKILWLKKYYPELYDKVWRVMLPHDYLNYVLTGAAVMERGDASGTGLMDIRSGKWDLRICNAISSDLIQKLPEIREEGVIGFVTKNAAKRFGLKEGTKVTSGGGDNMMAAIGTRAVRDGSITISLGTSGTMFSSSSTPVIDSKTNLASFRSSHGTWLPLLCTMNCTVATEAFRKARGLSVDELSTLASSAPIGSEGVVFLPFLNGERFPDLPKGEGVFGGFNNENLKDANMARSIFEGVTFEFLLGLDSFKGASEITLTGGGAKSKFWRQLISDVLNLPVRLSSEEEAAAFGAALQALWIVENKRTIGEIVDEHLSLSSEPLTMPNTLNHEMYMKHYEKWKSYVNALTPLFS</sequence>
<dbReference type="InterPro" id="IPR043129">
    <property type="entry name" value="ATPase_NBD"/>
</dbReference>
<evidence type="ECO:0000256" key="6">
    <source>
        <dbReference type="RuleBase" id="RU364073"/>
    </source>
</evidence>
<proteinExistence type="inferred from homology"/>
<evidence type="ECO:0000256" key="4">
    <source>
        <dbReference type="ARBA" id="ARBA00022777"/>
    </source>
</evidence>
<dbReference type="Gene3D" id="3.30.420.40">
    <property type="match status" value="2"/>
</dbReference>
<feature type="domain" description="Carbohydrate kinase FGGY N-terminal" evidence="7">
    <location>
        <begin position="2"/>
        <end position="243"/>
    </location>
</feature>
<dbReference type="InterPro" id="IPR000577">
    <property type="entry name" value="Carb_kinase_FGGY"/>
</dbReference>
<protein>
    <recommendedName>
        <fullName evidence="6">Xylulose kinase</fullName>
        <shortName evidence="6">Xylulokinase</shortName>
        <ecNumber evidence="6">2.7.1.17</ecNumber>
    </recommendedName>
</protein>
<keyword evidence="5 6" id="KW-0067">ATP-binding</keyword>
<dbReference type="InterPro" id="IPR006000">
    <property type="entry name" value="Xylulokinase"/>
</dbReference>
<dbReference type="CDD" id="cd07809">
    <property type="entry name" value="ASKHA_NBD_FGGY_BaXK-like"/>
    <property type="match status" value="1"/>
</dbReference>
<comment type="catalytic activity">
    <reaction evidence="6">
        <text>D-xylulose + ATP = D-xylulose 5-phosphate + ADP + H(+)</text>
        <dbReference type="Rhea" id="RHEA:10964"/>
        <dbReference type="ChEBI" id="CHEBI:15378"/>
        <dbReference type="ChEBI" id="CHEBI:17140"/>
        <dbReference type="ChEBI" id="CHEBI:30616"/>
        <dbReference type="ChEBI" id="CHEBI:57737"/>
        <dbReference type="ChEBI" id="CHEBI:456216"/>
        <dbReference type="EC" id="2.7.1.17"/>
    </reaction>
</comment>
<keyword evidence="2 6" id="KW-0808">Transferase</keyword>
<dbReference type="GO" id="GO:0005524">
    <property type="term" value="F:ATP binding"/>
    <property type="evidence" value="ECO:0007669"/>
    <property type="project" value="UniProtKB-KW"/>
</dbReference>
<evidence type="ECO:0000259" key="8">
    <source>
        <dbReference type="Pfam" id="PF02782"/>
    </source>
</evidence>
<keyword evidence="10" id="KW-1185">Reference proteome</keyword>
<dbReference type="InterPro" id="IPR018485">
    <property type="entry name" value="FGGY_C"/>
</dbReference>
<keyword evidence="3 6" id="KW-0547">Nucleotide-binding</keyword>
<dbReference type="GO" id="GO:0005997">
    <property type="term" value="P:xylulose metabolic process"/>
    <property type="evidence" value="ECO:0007669"/>
    <property type="project" value="InterPro"/>
</dbReference>
<dbReference type="Pfam" id="PF00370">
    <property type="entry name" value="FGGY_N"/>
    <property type="match status" value="1"/>
</dbReference>
<dbReference type="EC" id="2.7.1.17" evidence="6"/>
<evidence type="ECO:0000256" key="2">
    <source>
        <dbReference type="ARBA" id="ARBA00022679"/>
    </source>
</evidence>
<evidence type="ECO:0000256" key="1">
    <source>
        <dbReference type="ARBA" id="ARBA00009156"/>
    </source>
</evidence>
<dbReference type="Proteomes" id="UP000460549">
    <property type="component" value="Unassembled WGS sequence"/>
</dbReference>
<keyword evidence="4 6" id="KW-0418">Kinase</keyword>
<dbReference type="InterPro" id="IPR050406">
    <property type="entry name" value="FGGY_Carb_Kinase"/>
</dbReference>
<dbReference type="NCBIfam" id="TIGR01312">
    <property type="entry name" value="XylB"/>
    <property type="match status" value="1"/>
</dbReference>
<evidence type="ECO:0000259" key="7">
    <source>
        <dbReference type="Pfam" id="PF00370"/>
    </source>
</evidence>
<name>A0A7X2TQ66_9SPIO</name>
<accession>A0A7X2TQ66</accession>
<evidence type="ECO:0000313" key="10">
    <source>
        <dbReference type="Proteomes" id="UP000460549"/>
    </source>
</evidence>
<dbReference type="SUPFAM" id="SSF53067">
    <property type="entry name" value="Actin-like ATPase domain"/>
    <property type="match status" value="2"/>
</dbReference>
<keyword evidence="6" id="KW-0859">Xylose metabolism</keyword>